<dbReference type="Proteomes" id="UP000749559">
    <property type="component" value="Unassembled WGS sequence"/>
</dbReference>
<keyword evidence="2" id="KW-1185">Reference proteome</keyword>
<dbReference type="Gene3D" id="2.10.50.10">
    <property type="entry name" value="Tumor Necrosis Factor Receptor, subunit A, domain 2"/>
    <property type="match status" value="1"/>
</dbReference>
<dbReference type="PANTHER" id="PTHR46104">
    <property type="entry name" value="GENE 9195-RELATED-RELATED"/>
    <property type="match status" value="1"/>
</dbReference>
<dbReference type="OrthoDB" id="413581at2759"/>
<dbReference type="InterPro" id="IPR009030">
    <property type="entry name" value="Growth_fac_rcpt_cys_sf"/>
</dbReference>
<gene>
    <name evidence="1" type="ORF">OFUS_LOCUS14908</name>
</gene>
<evidence type="ECO:0000313" key="1">
    <source>
        <dbReference type="EMBL" id="CAH1789576.1"/>
    </source>
</evidence>
<protein>
    <submittedName>
        <fullName evidence="1">Uncharacterized protein</fullName>
    </submittedName>
</protein>
<proteinExistence type="predicted"/>
<feature type="non-terminal residue" evidence="1">
    <location>
        <position position="137"/>
    </location>
</feature>
<dbReference type="PANTHER" id="PTHR46104:SF1">
    <property type="entry name" value="GENE 9195-RELATED"/>
    <property type="match status" value="1"/>
</dbReference>
<dbReference type="EMBL" id="CAIIXF020000007">
    <property type="protein sequence ID" value="CAH1789576.1"/>
    <property type="molecule type" value="Genomic_DNA"/>
</dbReference>
<reference evidence="1" key="1">
    <citation type="submission" date="2022-03" db="EMBL/GenBank/DDBJ databases">
        <authorList>
            <person name="Martin C."/>
        </authorList>
    </citation>
    <scope>NUCLEOTIDE SEQUENCE</scope>
</reference>
<dbReference type="SMART" id="SM01411">
    <property type="entry name" value="Ephrin_rec_like"/>
    <property type="match status" value="2"/>
</dbReference>
<dbReference type="AlphaFoldDB" id="A0A8J1TRA1"/>
<dbReference type="SUPFAM" id="SSF57184">
    <property type="entry name" value="Growth factor receptor domain"/>
    <property type="match status" value="1"/>
</dbReference>
<accession>A0A8J1TRA1</accession>
<name>A0A8J1TRA1_OWEFU</name>
<sequence length="137" mass="14605">GNVCPEGQYCEAGSANGTYCPPGTWRNETTGKSINDCQNCTQGSYCAGYGNIAVDGDCDPGYYCPEGMSSSTPADFPCPVGHYCPSGSYEPIRCESGYYQDETTKGSCKLCISGFYCDNTIDPVVLFNSTYCPAGEF</sequence>
<organism evidence="1 2">
    <name type="scientific">Owenia fusiformis</name>
    <name type="common">Polychaete worm</name>
    <dbReference type="NCBI Taxonomy" id="6347"/>
    <lineage>
        <taxon>Eukaryota</taxon>
        <taxon>Metazoa</taxon>
        <taxon>Spiralia</taxon>
        <taxon>Lophotrochozoa</taxon>
        <taxon>Annelida</taxon>
        <taxon>Polychaeta</taxon>
        <taxon>Sedentaria</taxon>
        <taxon>Canalipalpata</taxon>
        <taxon>Sabellida</taxon>
        <taxon>Oweniida</taxon>
        <taxon>Oweniidae</taxon>
        <taxon>Owenia</taxon>
    </lineage>
</organism>
<evidence type="ECO:0000313" key="2">
    <source>
        <dbReference type="Proteomes" id="UP000749559"/>
    </source>
</evidence>
<feature type="non-terminal residue" evidence="1">
    <location>
        <position position="1"/>
    </location>
</feature>
<comment type="caution">
    <text evidence="1">The sequence shown here is derived from an EMBL/GenBank/DDBJ whole genome shotgun (WGS) entry which is preliminary data.</text>
</comment>